<protein>
    <submittedName>
        <fullName evidence="3">Cyclic nucleotide-binding domain-containing protein</fullName>
    </submittedName>
</protein>
<dbReference type="PANTHER" id="PTHR24567:SF74">
    <property type="entry name" value="HTH-TYPE TRANSCRIPTIONAL REGULATOR ARCR"/>
    <property type="match status" value="1"/>
</dbReference>
<dbReference type="InterPro" id="IPR000595">
    <property type="entry name" value="cNMP-bd_dom"/>
</dbReference>
<dbReference type="SUPFAM" id="SSF51206">
    <property type="entry name" value="cAMP-binding domain-like"/>
    <property type="match status" value="1"/>
</dbReference>
<name>A0A3A8NLZ7_9BACT</name>
<organism evidence="3 4">
    <name type="scientific">Corallococcus sicarius</name>
    <dbReference type="NCBI Taxonomy" id="2316726"/>
    <lineage>
        <taxon>Bacteria</taxon>
        <taxon>Pseudomonadati</taxon>
        <taxon>Myxococcota</taxon>
        <taxon>Myxococcia</taxon>
        <taxon>Myxococcales</taxon>
        <taxon>Cystobacterineae</taxon>
        <taxon>Myxococcaceae</taxon>
        <taxon>Corallococcus</taxon>
    </lineage>
</organism>
<evidence type="ECO:0000313" key="3">
    <source>
        <dbReference type="EMBL" id="RKH45397.1"/>
    </source>
</evidence>
<sequence length="426" mass="45373">MTGFPCFRMLRRWGSGHRRDLPFSARASGGNDKAVTPVDSNLSDVGEGPGSSVTRAVWARVMRGAVEDAVRAYEAMAAGHRDRVLEEALVVPAATRAALVEVLRQARDFAGAAQLLESDGDDGAAAPMYEQAGAPLLAAEAWLRVGEQARAAAAFERAGSLEQALVLYQALDARESLAQLLGRMNRPLEAAEVFRALGNSHAELEMLRAVPADDPQRPEAVLRMSALLDAEGATWRALVLLADGIKHATGAGLVLLQAEQARLLRQMGLASPPEGAIAAEKAPPVVDGYGYLKAIPIFDGLSLEDMRDLYRLARPVLVPAGTTVLEKGAKGGGLVVLLEGMVSVSTGPGPDARQLNMLGPGAFLGEISLILDGPVSAHVRAHTVVRALRVTRTDFQYFLETHEAAALRIFRLFTQSLAERVRALST</sequence>
<evidence type="ECO:0000259" key="2">
    <source>
        <dbReference type="PROSITE" id="PS50042"/>
    </source>
</evidence>
<dbReference type="CDD" id="cd00038">
    <property type="entry name" value="CAP_ED"/>
    <property type="match status" value="1"/>
</dbReference>
<dbReference type="InterPro" id="IPR014710">
    <property type="entry name" value="RmlC-like_jellyroll"/>
</dbReference>
<evidence type="ECO:0000256" key="1">
    <source>
        <dbReference type="SAM" id="MobiDB-lite"/>
    </source>
</evidence>
<evidence type="ECO:0000313" key="4">
    <source>
        <dbReference type="Proteomes" id="UP000273405"/>
    </source>
</evidence>
<dbReference type="PROSITE" id="PS50042">
    <property type="entry name" value="CNMP_BINDING_3"/>
    <property type="match status" value="1"/>
</dbReference>
<proteinExistence type="predicted"/>
<dbReference type="InterPro" id="IPR018490">
    <property type="entry name" value="cNMP-bd_dom_sf"/>
</dbReference>
<reference evidence="4" key="1">
    <citation type="submission" date="2018-09" db="EMBL/GenBank/DDBJ databases">
        <authorList>
            <person name="Livingstone P.G."/>
            <person name="Whitworth D.E."/>
        </authorList>
    </citation>
    <scope>NUCLEOTIDE SEQUENCE [LARGE SCALE GENOMIC DNA]</scope>
    <source>
        <strain evidence="4">CA040B</strain>
    </source>
</reference>
<dbReference type="GO" id="GO:0005829">
    <property type="term" value="C:cytosol"/>
    <property type="evidence" value="ECO:0007669"/>
    <property type="project" value="TreeGrafter"/>
</dbReference>
<feature type="domain" description="Cyclic nucleotide-binding" evidence="2">
    <location>
        <begin position="297"/>
        <end position="416"/>
    </location>
</feature>
<accession>A0A3A8NLZ7</accession>
<keyword evidence="4" id="KW-1185">Reference proteome</keyword>
<dbReference type="GO" id="GO:0003700">
    <property type="term" value="F:DNA-binding transcription factor activity"/>
    <property type="evidence" value="ECO:0007669"/>
    <property type="project" value="TreeGrafter"/>
</dbReference>
<dbReference type="SMART" id="SM00100">
    <property type="entry name" value="cNMP"/>
    <property type="match status" value="1"/>
</dbReference>
<gene>
    <name evidence="3" type="ORF">D7X12_08120</name>
</gene>
<dbReference type="AlphaFoldDB" id="A0A3A8NLZ7"/>
<dbReference type="Pfam" id="PF00027">
    <property type="entry name" value="cNMP_binding"/>
    <property type="match status" value="1"/>
</dbReference>
<feature type="region of interest" description="Disordered" evidence="1">
    <location>
        <begin position="23"/>
        <end position="47"/>
    </location>
</feature>
<dbReference type="InterPro" id="IPR050397">
    <property type="entry name" value="Env_Response_Regulators"/>
</dbReference>
<dbReference type="Gene3D" id="2.60.120.10">
    <property type="entry name" value="Jelly Rolls"/>
    <property type="match status" value="1"/>
</dbReference>
<comment type="caution">
    <text evidence="3">The sequence shown here is derived from an EMBL/GenBank/DDBJ whole genome shotgun (WGS) entry which is preliminary data.</text>
</comment>
<dbReference type="EMBL" id="RAWG01000036">
    <property type="protein sequence ID" value="RKH45397.1"/>
    <property type="molecule type" value="Genomic_DNA"/>
</dbReference>
<dbReference type="PANTHER" id="PTHR24567">
    <property type="entry name" value="CRP FAMILY TRANSCRIPTIONAL REGULATORY PROTEIN"/>
    <property type="match status" value="1"/>
</dbReference>
<dbReference type="OrthoDB" id="5511656at2"/>
<dbReference type="Proteomes" id="UP000273405">
    <property type="component" value="Unassembled WGS sequence"/>
</dbReference>